<keyword evidence="5" id="KW-0328">Glycosyltransferase</keyword>
<keyword evidence="9" id="KW-0573">Peptidoglycan synthesis</keyword>
<evidence type="ECO:0000256" key="7">
    <source>
        <dbReference type="ARBA" id="ARBA00022801"/>
    </source>
</evidence>
<evidence type="ECO:0000256" key="14">
    <source>
        <dbReference type="SAM" id="MobiDB-lite"/>
    </source>
</evidence>
<proteinExistence type="inferred from homology"/>
<dbReference type="GO" id="GO:0008658">
    <property type="term" value="F:penicillin binding"/>
    <property type="evidence" value="ECO:0007669"/>
    <property type="project" value="InterPro"/>
</dbReference>
<keyword evidence="18" id="KW-1185">Reference proteome</keyword>
<evidence type="ECO:0000256" key="9">
    <source>
        <dbReference type="ARBA" id="ARBA00022984"/>
    </source>
</evidence>
<evidence type="ECO:0000256" key="3">
    <source>
        <dbReference type="ARBA" id="ARBA00022645"/>
    </source>
</evidence>
<dbReference type="Pfam" id="PF00912">
    <property type="entry name" value="Transgly"/>
    <property type="match status" value="1"/>
</dbReference>
<sequence>MRLAGAGALAGVLAAVLALPAVGGAGALVLTASEELNLAPVDLPEPPLAEKTTVLDAEGNRIAQFYEEYREIVPLGSVSGAMKTAIIAIEDYRFYEHGPIDIEGTMRALAKNLASGGVSQGGSTITQQYVKQVLLNTAVTEAEKNKALEASYARKLRELRHAMAVEQKYTKDEILEKYLNIAYFGAGANGIEAAAKRFFGVSAADLDLAQAATLAGAVQSPNSTDPEGGRENRKRLLERRDVVLDRMAQLGKITPREAEQAKAGKLGYKGTPLPGGCEVSPYPYFCMYVRNEILNNPSFGKTEESRARFLNRGGLTIETTLDPRMQAAAERAIRKRVHAGDDPVAAQALVQPGTGMIKAMAASRRYGNSARRNEISYNVVADAAHGGGIGFQAGSTFKTFTLIAALKEGMRLDDGISVGAGYRAPGYATFKNCKGENIGDPTHTVTNDEGSGGFKTLRTGTWDSVNTFFLALEERVGLCDTVRTARSLGIKRADGEPLKEFQTFTLGINEMDPVTVATAYAAIGARGKYCAPMAITRIIDRDGKATDHRPECRQALDPEVADATADILSGVFTKGTMRHVGGIGRDAAGKTGTTDDHATAWFAGFTPDLAGAVSIGDPRGSTAHKLRGVTIGGRYYGAVFGGDIPGPIWRDTMIAALRGVGATPFHPVNSSRFGGCGAGCGTSRPVDGDGDGGGDGGGDERPAEREGTPDGEERTPGGEGNTPGGGEGSTPGGGDGGPGGAG</sequence>
<feature type="region of interest" description="Disordered" evidence="14">
    <location>
        <begin position="684"/>
        <end position="742"/>
    </location>
</feature>
<evidence type="ECO:0000256" key="5">
    <source>
        <dbReference type="ARBA" id="ARBA00022676"/>
    </source>
</evidence>
<reference evidence="17 18" key="1">
    <citation type="submission" date="2021-01" db="EMBL/GenBank/DDBJ databases">
        <title>Whole genome shotgun sequence of Planobispora longispora NBRC 13918.</title>
        <authorList>
            <person name="Komaki H."/>
            <person name="Tamura T."/>
        </authorList>
    </citation>
    <scope>NUCLEOTIDE SEQUENCE [LARGE SCALE GENOMIC DNA]</scope>
    <source>
        <strain evidence="17 18">NBRC 13918</strain>
    </source>
</reference>
<comment type="caution">
    <text evidence="17">The sequence shown here is derived from an EMBL/GenBank/DDBJ whole genome shotgun (WGS) entry which is preliminary data.</text>
</comment>
<protein>
    <submittedName>
        <fullName evidence="17">Carboxypeptidase</fullName>
    </submittedName>
</protein>
<evidence type="ECO:0000256" key="13">
    <source>
        <dbReference type="ARBA" id="ARBA00049902"/>
    </source>
</evidence>
<evidence type="ECO:0000256" key="11">
    <source>
        <dbReference type="ARBA" id="ARBA00023316"/>
    </source>
</evidence>
<accession>A0A8J3RE10</accession>
<dbReference type="SUPFAM" id="SSF56601">
    <property type="entry name" value="beta-lactamase/transpeptidase-like"/>
    <property type="match status" value="1"/>
</dbReference>
<comment type="catalytic activity">
    <reaction evidence="13">
        <text>[GlcNAc-(1-&gt;4)-Mur2Ac(oyl-L-Ala-gamma-D-Glu-L-Lys-D-Ala-D-Ala)](n)-di-trans,octa-cis-undecaprenyl diphosphate + beta-D-GlcNAc-(1-&gt;4)-Mur2Ac(oyl-L-Ala-gamma-D-Glu-L-Lys-D-Ala-D-Ala)-di-trans,octa-cis-undecaprenyl diphosphate = [GlcNAc-(1-&gt;4)-Mur2Ac(oyl-L-Ala-gamma-D-Glu-L-Lys-D-Ala-D-Ala)](n+1)-di-trans,octa-cis-undecaprenyl diphosphate + di-trans,octa-cis-undecaprenyl diphosphate + H(+)</text>
        <dbReference type="Rhea" id="RHEA:23708"/>
        <dbReference type="Rhea" id="RHEA-COMP:9602"/>
        <dbReference type="Rhea" id="RHEA-COMP:9603"/>
        <dbReference type="ChEBI" id="CHEBI:15378"/>
        <dbReference type="ChEBI" id="CHEBI:58405"/>
        <dbReference type="ChEBI" id="CHEBI:60033"/>
        <dbReference type="ChEBI" id="CHEBI:78435"/>
        <dbReference type="EC" id="2.4.99.28"/>
    </reaction>
</comment>
<dbReference type="InterPro" id="IPR023346">
    <property type="entry name" value="Lysozyme-like_dom_sf"/>
</dbReference>
<gene>
    <name evidence="17" type="ORF">Plo01_04160</name>
</gene>
<evidence type="ECO:0000259" key="16">
    <source>
        <dbReference type="Pfam" id="PF00912"/>
    </source>
</evidence>
<dbReference type="SUPFAM" id="SSF53955">
    <property type="entry name" value="Lysozyme-like"/>
    <property type="match status" value="1"/>
</dbReference>
<dbReference type="RefSeq" id="WP_239315799.1">
    <property type="nucleotide sequence ID" value="NZ_BOOH01000003.1"/>
</dbReference>
<dbReference type="Pfam" id="PF00905">
    <property type="entry name" value="Transpeptidase"/>
    <property type="match status" value="1"/>
</dbReference>
<evidence type="ECO:0000256" key="1">
    <source>
        <dbReference type="ARBA" id="ARBA00007090"/>
    </source>
</evidence>
<dbReference type="GO" id="GO:0071555">
    <property type="term" value="P:cell wall organization"/>
    <property type="evidence" value="ECO:0007669"/>
    <property type="project" value="UniProtKB-KW"/>
</dbReference>
<dbReference type="GO" id="GO:0008955">
    <property type="term" value="F:peptidoglycan glycosyltransferase activity"/>
    <property type="evidence" value="ECO:0007669"/>
    <property type="project" value="UniProtKB-EC"/>
</dbReference>
<keyword evidence="11" id="KW-0961">Cell wall biogenesis/degradation</keyword>
<evidence type="ECO:0000256" key="4">
    <source>
        <dbReference type="ARBA" id="ARBA00022670"/>
    </source>
</evidence>
<keyword evidence="6" id="KW-0808">Transferase</keyword>
<comment type="catalytic activity">
    <reaction evidence="12">
        <text>Preferential cleavage: (Ac)2-L-Lys-D-Ala-|-D-Ala. Also transpeptidation of peptidyl-alanyl moieties that are N-acyl substituents of D-alanine.</text>
        <dbReference type="EC" id="3.4.16.4"/>
    </reaction>
</comment>
<feature type="compositionally biased region" description="Basic and acidic residues" evidence="14">
    <location>
        <begin position="698"/>
        <end position="716"/>
    </location>
</feature>
<evidence type="ECO:0000313" key="17">
    <source>
        <dbReference type="EMBL" id="GIH73987.1"/>
    </source>
</evidence>
<evidence type="ECO:0000256" key="8">
    <source>
        <dbReference type="ARBA" id="ARBA00022960"/>
    </source>
</evidence>
<dbReference type="GO" id="GO:0008360">
    <property type="term" value="P:regulation of cell shape"/>
    <property type="evidence" value="ECO:0007669"/>
    <property type="project" value="UniProtKB-KW"/>
</dbReference>
<dbReference type="Proteomes" id="UP000616724">
    <property type="component" value="Unassembled WGS sequence"/>
</dbReference>
<comment type="similarity">
    <text evidence="1">In the C-terminal section; belongs to the transpeptidase family.</text>
</comment>
<dbReference type="GO" id="GO:0030288">
    <property type="term" value="C:outer membrane-bounded periplasmic space"/>
    <property type="evidence" value="ECO:0007669"/>
    <property type="project" value="TreeGrafter"/>
</dbReference>
<dbReference type="InterPro" id="IPR001460">
    <property type="entry name" value="PCN-bd_Tpept"/>
</dbReference>
<keyword evidence="3 17" id="KW-0121">Carboxypeptidase</keyword>
<evidence type="ECO:0000259" key="15">
    <source>
        <dbReference type="Pfam" id="PF00905"/>
    </source>
</evidence>
<dbReference type="InterPro" id="IPR036950">
    <property type="entry name" value="PBP_transglycosylase"/>
</dbReference>
<dbReference type="EMBL" id="BOOH01000003">
    <property type="protein sequence ID" value="GIH73987.1"/>
    <property type="molecule type" value="Genomic_DNA"/>
</dbReference>
<evidence type="ECO:0000256" key="10">
    <source>
        <dbReference type="ARBA" id="ARBA00023268"/>
    </source>
</evidence>
<dbReference type="InterPro" id="IPR050396">
    <property type="entry name" value="Glycosyltr_51/Transpeptidase"/>
</dbReference>
<evidence type="ECO:0000256" key="12">
    <source>
        <dbReference type="ARBA" id="ARBA00034000"/>
    </source>
</evidence>
<keyword evidence="4" id="KW-0645">Protease</keyword>
<dbReference type="GO" id="GO:0009252">
    <property type="term" value="P:peptidoglycan biosynthetic process"/>
    <property type="evidence" value="ECO:0007669"/>
    <property type="project" value="UniProtKB-KW"/>
</dbReference>
<dbReference type="InterPro" id="IPR001264">
    <property type="entry name" value="Glyco_trans_51"/>
</dbReference>
<feature type="domain" description="Glycosyl transferase family 51" evidence="16">
    <location>
        <begin position="59"/>
        <end position="247"/>
    </location>
</feature>
<comment type="similarity">
    <text evidence="2">In the N-terminal section; belongs to the glycosyltransferase 51 family.</text>
</comment>
<dbReference type="Gene3D" id="1.10.3810.10">
    <property type="entry name" value="Biosynthetic peptidoglycan transglycosylase-like"/>
    <property type="match status" value="1"/>
</dbReference>
<evidence type="ECO:0000256" key="2">
    <source>
        <dbReference type="ARBA" id="ARBA00007739"/>
    </source>
</evidence>
<keyword evidence="10" id="KW-0511">Multifunctional enzyme</keyword>
<feature type="compositionally biased region" description="Gly residues" evidence="14">
    <location>
        <begin position="717"/>
        <end position="742"/>
    </location>
</feature>
<dbReference type="GO" id="GO:0006508">
    <property type="term" value="P:proteolysis"/>
    <property type="evidence" value="ECO:0007669"/>
    <property type="project" value="UniProtKB-KW"/>
</dbReference>
<dbReference type="PANTHER" id="PTHR32282">
    <property type="entry name" value="BINDING PROTEIN TRANSPEPTIDASE, PUTATIVE-RELATED"/>
    <property type="match status" value="1"/>
</dbReference>
<name>A0A8J3RE10_9ACTN</name>
<dbReference type="InterPro" id="IPR012338">
    <property type="entry name" value="Beta-lactam/transpept-like"/>
</dbReference>
<keyword evidence="7" id="KW-0378">Hydrolase</keyword>
<organism evidence="17 18">
    <name type="scientific">Planobispora longispora</name>
    <dbReference type="NCBI Taxonomy" id="28887"/>
    <lineage>
        <taxon>Bacteria</taxon>
        <taxon>Bacillati</taxon>
        <taxon>Actinomycetota</taxon>
        <taxon>Actinomycetes</taxon>
        <taxon>Streptosporangiales</taxon>
        <taxon>Streptosporangiaceae</taxon>
        <taxon>Planobispora</taxon>
    </lineage>
</organism>
<dbReference type="FunFam" id="1.10.3810.10:FF:000001">
    <property type="entry name" value="Penicillin-binding protein 1A"/>
    <property type="match status" value="1"/>
</dbReference>
<dbReference type="GO" id="GO:0009002">
    <property type="term" value="F:serine-type D-Ala-D-Ala carboxypeptidase activity"/>
    <property type="evidence" value="ECO:0007669"/>
    <property type="project" value="UniProtKB-EC"/>
</dbReference>
<dbReference type="AlphaFoldDB" id="A0A8J3RE10"/>
<evidence type="ECO:0000256" key="6">
    <source>
        <dbReference type="ARBA" id="ARBA00022679"/>
    </source>
</evidence>
<feature type="domain" description="Penicillin-binding protein transpeptidase" evidence="15">
    <location>
        <begin position="349"/>
        <end position="619"/>
    </location>
</feature>
<keyword evidence="8" id="KW-0133">Cell shape</keyword>
<evidence type="ECO:0000313" key="18">
    <source>
        <dbReference type="Proteomes" id="UP000616724"/>
    </source>
</evidence>
<dbReference type="PANTHER" id="PTHR32282:SF33">
    <property type="entry name" value="PEPTIDOGLYCAN GLYCOSYLTRANSFERASE"/>
    <property type="match status" value="1"/>
</dbReference>
<dbReference type="Gene3D" id="3.40.710.10">
    <property type="entry name" value="DD-peptidase/beta-lactamase superfamily"/>
    <property type="match status" value="1"/>
</dbReference>